<dbReference type="Gene3D" id="3.40.640.10">
    <property type="entry name" value="Type I PLP-dependent aspartate aminotransferase-like (Major domain)"/>
    <property type="match status" value="1"/>
</dbReference>
<dbReference type="InterPro" id="IPR004839">
    <property type="entry name" value="Aminotransferase_I/II_large"/>
</dbReference>
<keyword evidence="4 9" id="KW-0032">Aminotransferase</keyword>
<dbReference type="Pfam" id="PF00155">
    <property type="entry name" value="Aminotran_1_2"/>
    <property type="match status" value="1"/>
</dbReference>
<evidence type="ECO:0000256" key="7">
    <source>
        <dbReference type="RuleBase" id="RU003693"/>
    </source>
</evidence>
<gene>
    <name evidence="9" type="ORF">QU481_05610</name>
</gene>
<dbReference type="PANTHER" id="PTHR43643:SF2">
    <property type="entry name" value="INDUCIBLE LYSINE DECARBOXYLASE"/>
    <property type="match status" value="1"/>
</dbReference>
<dbReference type="InterPro" id="IPR001917">
    <property type="entry name" value="Aminotrans_II_pyridoxalP_BS"/>
</dbReference>
<evidence type="ECO:0000313" key="10">
    <source>
        <dbReference type="Proteomes" id="UP001168540"/>
    </source>
</evidence>
<dbReference type="PROSITE" id="PS00599">
    <property type="entry name" value="AA_TRANSFER_CLASS_2"/>
    <property type="match status" value="1"/>
</dbReference>
<dbReference type="CDD" id="cd00609">
    <property type="entry name" value="AAT_like"/>
    <property type="match status" value="1"/>
</dbReference>
<dbReference type="InterPro" id="IPR015424">
    <property type="entry name" value="PyrdxlP-dep_Trfase"/>
</dbReference>
<dbReference type="GO" id="GO:0008483">
    <property type="term" value="F:transaminase activity"/>
    <property type="evidence" value="ECO:0007669"/>
    <property type="project" value="UniProtKB-KW"/>
</dbReference>
<dbReference type="InterPro" id="IPR001969">
    <property type="entry name" value="Aspartic_peptidase_AS"/>
</dbReference>
<feature type="domain" description="Aminotransferase class I/classII large" evidence="8">
    <location>
        <begin position="50"/>
        <end position="353"/>
    </location>
</feature>
<dbReference type="PANTHER" id="PTHR43643">
    <property type="entry name" value="HISTIDINOL-PHOSPHATE AMINOTRANSFERASE 2"/>
    <property type="match status" value="1"/>
</dbReference>
<evidence type="ECO:0000256" key="3">
    <source>
        <dbReference type="ARBA" id="ARBA00021531"/>
    </source>
</evidence>
<dbReference type="SUPFAM" id="SSF53383">
    <property type="entry name" value="PLP-dependent transferases"/>
    <property type="match status" value="1"/>
</dbReference>
<dbReference type="Gene3D" id="3.90.1150.10">
    <property type="entry name" value="Aspartate Aminotransferase, domain 1"/>
    <property type="match status" value="1"/>
</dbReference>
<keyword evidence="6 7" id="KW-0663">Pyridoxal phosphate</keyword>
<keyword evidence="5" id="KW-0808">Transferase</keyword>
<name>A0ABT7XKQ5_9NEIS</name>
<organism evidence="9 10">
    <name type="scientific">Crenobacter oryzisoli</name>
    <dbReference type="NCBI Taxonomy" id="3056844"/>
    <lineage>
        <taxon>Bacteria</taxon>
        <taxon>Pseudomonadati</taxon>
        <taxon>Pseudomonadota</taxon>
        <taxon>Betaproteobacteria</taxon>
        <taxon>Neisseriales</taxon>
        <taxon>Neisseriaceae</taxon>
        <taxon>Crenobacter</taxon>
    </lineage>
</organism>
<evidence type="ECO:0000256" key="4">
    <source>
        <dbReference type="ARBA" id="ARBA00022576"/>
    </source>
</evidence>
<dbReference type="InterPro" id="IPR015421">
    <property type="entry name" value="PyrdxlP-dep_Trfase_major"/>
</dbReference>
<reference evidence="9" key="1">
    <citation type="submission" date="2023-06" db="EMBL/GenBank/DDBJ databases">
        <authorList>
            <person name="Zhang S."/>
        </authorList>
    </citation>
    <scope>NUCLEOTIDE SEQUENCE</scope>
    <source>
        <strain evidence="9">SG2303</strain>
    </source>
</reference>
<protein>
    <recommendedName>
        <fullName evidence="3">Putative 8-amino-7-oxononanoate synthase</fullName>
    </recommendedName>
</protein>
<evidence type="ECO:0000259" key="8">
    <source>
        <dbReference type="Pfam" id="PF00155"/>
    </source>
</evidence>
<comment type="cofactor">
    <cofactor evidence="1 7">
        <name>pyridoxal 5'-phosphate</name>
        <dbReference type="ChEBI" id="CHEBI:597326"/>
    </cofactor>
</comment>
<sequence length="363" mass="38692">MTRFARHLDHHPIVNPFPGIVNLETALGRPITARIGSNESIPMPAPALLQLFGAAATELARLYPDPYAHALRERAAALNHVKPAEVLFDTGADSLILLTLRLFGNVGDTVVASAGTYPTFRYFAEGCGLHVDEVPYRTGEGLLEPDLGALAARAHELRAPLVYLANPDNPGGHYYRAAEIATLRAALPVDTVLLLDEAYVDFCTDPADAPPHGVLPNTVRLRTLSKAYALAGLRVGYAIASADIVAKADQIRPQYALSALAQAAAQALFDTPDYARDLVDETLALREKLAAALRAHGRAPLPSHTNFVALAYPDAAAAERIQRSLLADGVAVHRPPHPALKHLLRVTAHPQALDPAVLAALAG</sequence>
<dbReference type="EMBL" id="JAUEDK010000007">
    <property type="protein sequence ID" value="MDN0074369.1"/>
    <property type="molecule type" value="Genomic_DNA"/>
</dbReference>
<evidence type="ECO:0000256" key="6">
    <source>
        <dbReference type="ARBA" id="ARBA00022898"/>
    </source>
</evidence>
<dbReference type="RefSeq" id="WP_289828934.1">
    <property type="nucleotide sequence ID" value="NZ_JAUEDK010000007.1"/>
</dbReference>
<evidence type="ECO:0000256" key="2">
    <source>
        <dbReference type="ARBA" id="ARBA00007970"/>
    </source>
</evidence>
<comment type="caution">
    <text evidence="9">The sequence shown here is derived from an EMBL/GenBank/DDBJ whole genome shotgun (WGS) entry which is preliminary data.</text>
</comment>
<evidence type="ECO:0000313" key="9">
    <source>
        <dbReference type="EMBL" id="MDN0074369.1"/>
    </source>
</evidence>
<proteinExistence type="inferred from homology"/>
<evidence type="ECO:0000256" key="1">
    <source>
        <dbReference type="ARBA" id="ARBA00001933"/>
    </source>
</evidence>
<dbReference type="Proteomes" id="UP001168540">
    <property type="component" value="Unassembled WGS sequence"/>
</dbReference>
<evidence type="ECO:0000256" key="5">
    <source>
        <dbReference type="ARBA" id="ARBA00022679"/>
    </source>
</evidence>
<keyword evidence="10" id="KW-1185">Reference proteome</keyword>
<dbReference type="PROSITE" id="PS00141">
    <property type="entry name" value="ASP_PROTEASE"/>
    <property type="match status" value="1"/>
</dbReference>
<dbReference type="InterPro" id="IPR050106">
    <property type="entry name" value="HistidinolP_aminotransfase"/>
</dbReference>
<dbReference type="InterPro" id="IPR015422">
    <property type="entry name" value="PyrdxlP-dep_Trfase_small"/>
</dbReference>
<comment type="similarity">
    <text evidence="2">Belongs to the class-II pyridoxal-phosphate-dependent aminotransferase family. Histidinol-phosphate aminotransferase subfamily.</text>
</comment>
<accession>A0ABT7XKQ5</accession>